<dbReference type="Gene3D" id="3.30.465.10">
    <property type="match status" value="1"/>
</dbReference>
<dbReference type="SUPFAM" id="SSF56176">
    <property type="entry name" value="FAD-binding/transporter-associated domain-like"/>
    <property type="match status" value="1"/>
</dbReference>
<dbReference type="STRING" id="503106.A0A218Z123"/>
<name>A0A218Z123_9HELO</name>
<dbReference type="GO" id="GO:0016491">
    <property type="term" value="F:oxidoreductase activity"/>
    <property type="evidence" value="ECO:0007669"/>
    <property type="project" value="UniProtKB-KW"/>
</dbReference>
<dbReference type="Pfam" id="PF01565">
    <property type="entry name" value="FAD_binding_4"/>
    <property type="match status" value="1"/>
</dbReference>
<dbReference type="EMBL" id="MZNU01000259">
    <property type="protein sequence ID" value="OWP01771.1"/>
    <property type="molecule type" value="Genomic_DNA"/>
</dbReference>
<evidence type="ECO:0000256" key="2">
    <source>
        <dbReference type="ARBA" id="ARBA00022630"/>
    </source>
</evidence>
<keyword evidence="3" id="KW-0274">FAD</keyword>
<comment type="caution">
    <text evidence="7">The sequence shown here is derived from an EMBL/GenBank/DDBJ whole genome shotgun (WGS) entry which is preliminary data.</text>
</comment>
<protein>
    <recommendedName>
        <fullName evidence="6">FAD-binding PCMH-type domain-containing protein</fullName>
    </recommendedName>
</protein>
<keyword evidence="5" id="KW-0732">Signal</keyword>
<dbReference type="InParanoid" id="A0A218Z123"/>
<evidence type="ECO:0000313" key="7">
    <source>
        <dbReference type="EMBL" id="OWP01771.1"/>
    </source>
</evidence>
<dbReference type="InterPro" id="IPR016166">
    <property type="entry name" value="FAD-bd_PCMH"/>
</dbReference>
<keyword evidence="2" id="KW-0285">Flavoprotein</keyword>
<evidence type="ECO:0000256" key="5">
    <source>
        <dbReference type="SAM" id="SignalP"/>
    </source>
</evidence>
<proteinExistence type="inferred from homology"/>
<reference evidence="7 8" key="1">
    <citation type="submission" date="2017-04" db="EMBL/GenBank/DDBJ databases">
        <title>Draft genome sequence of Marssonina coronaria NL1: causal agent of apple blotch.</title>
        <authorList>
            <person name="Cheng Q."/>
        </authorList>
    </citation>
    <scope>NUCLEOTIDE SEQUENCE [LARGE SCALE GENOMIC DNA]</scope>
    <source>
        <strain evidence="7 8">NL1</strain>
    </source>
</reference>
<evidence type="ECO:0000256" key="4">
    <source>
        <dbReference type="ARBA" id="ARBA00023002"/>
    </source>
</evidence>
<dbReference type="OrthoDB" id="2151789at2759"/>
<dbReference type="PANTHER" id="PTHR42973:SF53">
    <property type="entry name" value="FAD-BINDING PCMH-TYPE DOMAIN-CONTAINING PROTEIN-RELATED"/>
    <property type="match status" value="1"/>
</dbReference>
<dbReference type="PANTHER" id="PTHR42973">
    <property type="entry name" value="BINDING OXIDOREDUCTASE, PUTATIVE (AFU_ORTHOLOGUE AFUA_1G17690)-RELATED"/>
    <property type="match status" value="1"/>
</dbReference>
<feature type="chain" id="PRO_5012826795" description="FAD-binding PCMH-type domain-containing protein" evidence="5">
    <location>
        <begin position="23"/>
        <end position="530"/>
    </location>
</feature>
<feature type="domain" description="FAD-binding PCMH-type" evidence="6">
    <location>
        <begin position="71"/>
        <end position="259"/>
    </location>
</feature>
<comment type="similarity">
    <text evidence="1">Belongs to the oxygen-dependent FAD-linked oxidoreductase family.</text>
</comment>
<feature type="signal peptide" evidence="5">
    <location>
        <begin position="1"/>
        <end position="22"/>
    </location>
</feature>
<evidence type="ECO:0000259" key="6">
    <source>
        <dbReference type="PROSITE" id="PS51387"/>
    </source>
</evidence>
<dbReference type="PROSITE" id="PS51387">
    <property type="entry name" value="FAD_PCMH"/>
    <property type="match status" value="1"/>
</dbReference>
<gene>
    <name evidence="7" type="ORF">B2J93_3433</name>
</gene>
<dbReference type="InterPro" id="IPR050416">
    <property type="entry name" value="FAD-linked_Oxidoreductase"/>
</dbReference>
<accession>A0A218Z123</accession>
<dbReference type="InterPro" id="IPR016169">
    <property type="entry name" value="FAD-bd_PCMH_sub2"/>
</dbReference>
<sequence>MTASKFIVVKLAFISFFHVITADHTSKDPISRCCSALSALTQSLSFRGNTSYINQSTGLESSTGYWSSLESELLPACRFTPTNTDDLATGVRILSSNNCRFAIRSGGHMTWKGAANYDGDGKEGVTIDLSSMNKVQVLNNWIQKGVSRKEKVAKNGTGARWRDVYAMMDPLELAVPGARVDVVGVGGFLTGGGMHFFAHAVGFACNSVLQYEVVLGNGTVVTADSEENADLWFALKGGSLLGNNNFGVVASFTMKTIPIPNGLWGGFIISPISAADQALEAFFDFGETAGRGGDASGSSLSILFAEPPDGTSFISTFIISAEGVVSPPILSNITALPRISNTLRESTLGAFTAELSSGFLVGKRELFGMATFISNLEMLKLSKQIFNEIFSAFDDVKGYKRVYIIQPIHRAILSSNEKAEGNNLGLSSKDGNLVWGTAVISWEDPSFDNPIQVASRNFIAAINRAAKRRGLFHPYIYLNYAIASQDPISSYGATNVQKLQNASAKYDPKQVFQRLVPGGFKLPKSSLQCC</sequence>
<dbReference type="GO" id="GO:0071949">
    <property type="term" value="F:FAD binding"/>
    <property type="evidence" value="ECO:0007669"/>
    <property type="project" value="InterPro"/>
</dbReference>
<evidence type="ECO:0000256" key="1">
    <source>
        <dbReference type="ARBA" id="ARBA00005466"/>
    </source>
</evidence>
<keyword evidence="8" id="KW-1185">Reference proteome</keyword>
<organism evidence="7 8">
    <name type="scientific">Diplocarpon coronariae</name>
    <dbReference type="NCBI Taxonomy" id="2795749"/>
    <lineage>
        <taxon>Eukaryota</taxon>
        <taxon>Fungi</taxon>
        <taxon>Dikarya</taxon>
        <taxon>Ascomycota</taxon>
        <taxon>Pezizomycotina</taxon>
        <taxon>Leotiomycetes</taxon>
        <taxon>Helotiales</taxon>
        <taxon>Drepanopezizaceae</taxon>
        <taxon>Diplocarpon</taxon>
    </lineage>
</organism>
<keyword evidence="4" id="KW-0560">Oxidoreductase</keyword>
<evidence type="ECO:0000313" key="8">
    <source>
        <dbReference type="Proteomes" id="UP000242519"/>
    </source>
</evidence>
<dbReference type="AlphaFoldDB" id="A0A218Z123"/>
<evidence type="ECO:0000256" key="3">
    <source>
        <dbReference type="ARBA" id="ARBA00022827"/>
    </source>
</evidence>
<dbReference type="Proteomes" id="UP000242519">
    <property type="component" value="Unassembled WGS sequence"/>
</dbReference>
<dbReference type="InterPro" id="IPR036318">
    <property type="entry name" value="FAD-bd_PCMH-like_sf"/>
</dbReference>
<dbReference type="InterPro" id="IPR006094">
    <property type="entry name" value="Oxid_FAD_bind_N"/>
</dbReference>